<keyword evidence="3" id="KW-1185">Reference proteome</keyword>
<dbReference type="Pfam" id="PF07044">
    <property type="entry name" value="DUF1329"/>
    <property type="match status" value="1"/>
</dbReference>
<dbReference type="InterPro" id="IPR010752">
    <property type="entry name" value="DUF1329"/>
</dbReference>
<name>A0ABX2EF21_9BURK</name>
<reference evidence="2 3" key="1">
    <citation type="submission" date="2020-05" db="EMBL/GenBank/DDBJ databases">
        <title>Aquincola sp. isolate from soil.</title>
        <authorList>
            <person name="Han J."/>
            <person name="Kim D.-U."/>
        </authorList>
    </citation>
    <scope>NUCLEOTIDE SEQUENCE [LARGE SCALE GENOMIC DNA]</scope>
    <source>
        <strain evidence="2 3">S2</strain>
    </source>
</reference>
<feature type="chain" id="PRO_5047269133" evidence="1">
    <location>
        <begin position="27"/>
        <end position="453"/>
    </location>
</feature>
<feature type="signal peptide" evidence="1">
    <location>
        <begin position="1"/>
        <end position="26"/>
    </location>
</feature>
<proteinExistence type="predicted"/>
<dbReference type="CDD" id="cd16329">
    <property type="entry name" value="LolA_like"/>
    <property type="match status" value="1"/>
</dbReference>
<dbReference type="EMBL" id="JABRWJ010000003">
    <property type="protein sequence ID" value="NRF67201.1"/>
    <property type="molecule type" value="Genomic_DNA"/>
</dbReference>
<sequence>MNSPHFKFHRLLVALVAAGLAAGAHAAVTPDEAKALGSTLTAIGAEKAGNKDGTIPAYAGGLTSAPAGFKPGDGLRPNPYAAEKPRLVVDAKTMAAHADRLTEGTKALLQKYPSFRVDVYPTHRSVAFPKFVADNTAKNAVRAKTLNDGRSMEGAHAGFPFPLPKDGYEAMWNHLVRFNGPAYEAKYRNLSVDASGRATLATEGISVQEFPFWDTTKTGADTFWRIKLSYTGPARRAGEALMLVDPLDIGTKDRRAWSYLPGQRRVKVAPDLAHDTPNPGTAGATTFDDTFIFNGSMDRFDFKLIGKKEMLVPYNTYAAVYQAKQDELLKANHLNPDLVRWELHRVWVVEAKLKDGKRHVYGKRTFYLDEDSWAALASDEYDARGQLYRAGFAYMAPSYDLPAPYTDMFGHYDLVSRVYSLTGFIAETGGLRHTKPLPEREWSADALAGAGIR</sequence>
<evidence type="ECO:0000313" key="2">
    <source>
        <dbReference type="EMBL" id="NRF67201.1"/>
    </source>
</evidence>
<evidence type="ECO:0000313" key="3">
    <source>
        <dbReference type="Proteomes" id="UP000737171"/>
    </source>
</evidence>
<comment type="caution">
    <text evidence="2">The sequence shown here is derived from an EMBL/GenBank/DDBJ whole genome shotgun (WGS) entry which is preliminary data.</text>
</comment>
<gene>
    <name evidence="2" type="ORF">HLB44_09420</name>
</gene>
<evidence type="ECO:0000256" key="1">
    <source>
        <dbReference type="SAM" id="SignalP"/>
    </source>
</evidence>
<organism evidence="2 3">
    <name type="scientific">Pseudaquabacterium terrae</name>
    <dbReference type="NCBI Taxonomy" id="2732868"/>
    <lineage>
        <taxon>Bacteria</taxon>
        <taxon>Pseudomonadati</taxon>
        <taxon>Pseudomonadota</taxon>
        <taxon>Betaproteobacteria</taxon>
        <taxon>Burkholderiales</taxon>
        <taxon>Sphaerotilaceae</taxon>
        <taxon>Pseudaquabacterium</taxon>
    </lineage>
</organism>
<dbReference type="Gene3D" id="2.50.20.10">
    <property type="entry name" value="Lipoprotein localisation LolA/LolB/LppX"/>
    <property type="match status" value="1"/>
</dbReference>
<keyword evidence="1" id="KW-0732">Signal</keyword>
<accession>A0ABX2EF21</accession>
<dbReference type="Proteomes" id="UP000737171">
    <property type="component" value="Unassembled WGS sequence"/>
</dbReference>
<dbReference type="RefSeq" id="WP_173122334.1">
    <property type="nucleotide sequence ID" value="NZ_JABRWJ010000003.1"/>
</dbReference>
<protein>
    <submittedName>
        <fullName evidence="2">DUF1329 domain-containing protein</fullName>
    </submittedName>
</protein>